<name>A0ABP9EJA4_9GAMM</name>
<dbReference type="InterPro" id="IPR038477">
    <property type="entry name" value="ASST_N_sf"/>
</dbReference>
<dbReference type="Gene3D" id="2.60.40.3100">
    <property type="entry name" value="Arylsulphate sulphotransferase monomer, N-terminal domain"/>
    <property type="match status" value="1"/>
</dbReference>
<proteinExistence type="predicted"/>
<reference evidence="3" key="1">
    <citation type="journal article" date="2019" name="Int. J. Syst. Evol. Microbiol.">
        <title>The Global Catalogue of Microorganisms (GCM) 10K type strain sequencing project: providing services to taxonomists for standard genome sequencing and annotation.</title>
        <authorList>
            <consortium name="The Broad Institute Genomics Platform"/>
            <consortium name="The Broad Institute Genome Sequencing Center for Infectious Disease"/>
            <person name="Wu L."/>
            <person name="Ma J."/>
        </authorList>
    </citation>
    <scope>NUCLEOTIDE SEQUENCE [LARGE SCALE GENOMIC DNA]</scope>
    <source>
        <strain evidence="3">JCM 18401</strain>
    </source>
</reference>
<sequence>MLTRHDGIPVFGLYAGHKNKVSVTYTLDGKSKTETHEVYTSPLKADAIDNRNLSIFHEVKVKEVKEGFEDRLYLVNSHSYLPQGADVNWTAPSMGGELSADGAISMGSATFDMVPMLYIVDTQGEYRWWMERDAVHDYRGHDLEKRGYFMGINETKDGLFTYVQGQRFGLFDLMGRFKSNPLPRGYADTTHAMFPMENGNFLVRASKQNYRNPEGDLVHTVRDHILEVSPHGDLVDVWVLPEILDPYRDALLYALDMGAVCANVDMDRIGETMDSFETDAPYGDLAGIGAGRNWAHVNSISHDPSDDSIILSLRHQGNVKIGRDKEVKWILAPREGWTGKFADKVLTPVDANGKPINCTVKGKCEGDFDFTYTQHTTWLSSKGTITSLDNGDGRWHEQPVMPTDKWTRVVEYKVNEEDMTVEQIWEYGKERGYEWYSPITSNTEYRPDRDTMFSFNGSIQLFEPGKPTIGRFNEIDYKTKEVMVEIDVYSEKANQTHYRGVLVTPQSLFGF</sequence>
<accession>A0ABP9EJA4</accession>
<comment type="caution">
    <text evidence="2">The sequence shown here is derived from an EMBL/GenBank/DDBJ whole genome shotgun (WGS) entry which is preliminary data.</text>
</comment>
<organism evidence="2 3">
    <name type="scientific">Ferrimonas pelagia</name>
    <dbReference type="NCBI Taxonomy" id="1177826"/>
    <lineage>
        <taxon>Bacteria</taxon>
        <taxon>Pseudomonadati</taxon>
        <taxon>Pseudomonadota</taxon>
        <taxon>Gammaproteobacteria</taxon>
        <taxon>Alteromonadales</taxon>
        <taxon>Ferrimonadaceae</taxon>
        <taxon>Ferrimonas</taxon>
    </lineage>
</organism>
<dbReference type="InterPro" id="IPR053143">
    <property type="entry name" value="Arylsulfate_ST"/>
</dbReference>
<dbReference type="PANTHER" id="PTHR35340">
    <property type="entry name" value="PQQ ENZYME REPEAT PROTEIN-RELATED"/>
    <property type="match status" value="1"/>
</dbReference>
<protein>
    <submittedName>
        <fullName evidence="2">Aryl-sulfate sulfotransferase</fullName>
    </submittedName>
</protein>
<dbReference type="Pfam" id="PF05935">
    <property type="entry name" value="Arylsulfotrans"/>
    <property type="match status" value="1"/>
</dbReference>
<evidence type="ECO:0000313" key="3">
    <source>
        <dbReference type="Proteomes" id="UP001499988"/>
    </source>
</evidence>
<evidence type="ECO:0000259" key="1">
    <source>
        <dbReference type="Pfam" id="PF17425"/>
    </source>
</evidence>
<dbReference type="Proteomes" id="UP001499988">
    <property type="component" value="Unassembled WGS sequence"/>
</dbReference>
<evidence type="ECO:0000313" key="2">
    <source>
        <dbReference type="EMBL" id="GAA4880572.1"/>
    </source>
</evidence>
<dbReference type="EMBL" id="BAABJZ010000016">
    <property type="protein sequence ID" value="GAA4880572.1"/>
    <property type="molecule type" value="Genomic_DNA"/>
</dbReference>
<keyword evidence="3" id="KW-1185">Reference proteome</keyword>
<feature type="domain" description="Arylsulfotransferase N-terminal" evidence="1">
    <location>
        <begin position="3"/>
        <end position="40"/>
    </location>
</feature>
<dbReference type="InterPro" id="IPR035391">
    <property type="entry name" value="Arylsulfotran_N"/>
</dbReference>
<dbReference type="Pfam" id="PF17425">
    <property type="entry name" value="Arylsulfotran_N"/>
    <property type="match status" value="1"/>
</dbReference>
<dbReference type="InterPro" id="IPR010262">
    <property type="entry name" value="Arylsulfotransferase_bact"/>
</dbReference>
<gene>
    <name evidence="2" type="ORF">GCM10023333_13520</name>
</gene>
<dbReference type="PANTHER" id="PTHR35340:SF10">
    <property type="entry name" value="CYTOPLASMIC PROTEIN"/>
    <property type="match status" value="1"/>
</dbReference>